<organism evidence="1 2">
    <name type="scientific">Vreelandella olivaria</name>
    <dbReference type="NCBI Taxonomy" id="390919"/>
    <lineage>
        <taxon>Bacteria</taxon>
        <taxon>Pseudomonadati</taxon>
        <taxon>Pseudomonadota</taxon>
        <taxon>Gammaproteobacteria</taxon>
        <taxon>Oceanospirillales</taxon>
        <taxon>Halomonadaceae</taxon>
        <taxon>Vreelandella</taxon>
    </lineage>
</organism>
<accession>A0ABN5WXI8</accession>
<dbReference type="EMBL" id="AP019416">
    <property type="protein sequence ID" value="BBI49261.1"/>
    <property type="molecule type" value="Genomic_DNA"/>
</dbReference>
<protein>
    <submittedName>
        <fullName evidence="1">Uncharacterized protein</fullName>
    </submittedName>
</protein>
<dbReference type="Proteomes" id="UP000289555">
    <property type="component" value="Chromosome"/>
</dbReference>
<keyword evidence="2" id="KW-1185">Reference proteome</keyword>
<name>A0ABN5WXI8_9GAMM</name>
<reference evidence="2" key="1">
    <citation type="journal article" date="2019" name="Microbiol. Resour. Announc.">
        <title>Complete Genome Sequence of Halomonas olivaria, a Moderately Halophilic Bacterium Isolated from Olive Processing Effluents, Obtained by Nanopore Sequencing.</title>
        <authorList>
            <person name="Nagata S."/>
            <person name="Ii K.M."/>
            <person name="Tsukimi T."/>
            <person name="Miura M.C."/>
            <person name="Galipon J."/>
            <person name="Arakawa K."/>
        </authorList>
    </citation>
    <scope>NUCLEOTIDE SEQUENCE [LARGE SCALE GENOMIC DNA]</scope>
    <source>
        <strain evidence="2">TYRC17</strain>
    </source>
</reference>
<evidence type="ECO:0000313" key="1">
    <source>
        <dbReference type="EMBL" id="BBI49261.1"/>
    </source>
</evidence>
<evidence type="ECO:0000313" key="2">
    <source>
        <dbReference type="Proteomes" id="UP000289555"/>
    </source>
</evidence>
<sequence>MYSSISNGDWLEDGTREKIERAGVYVVEGDKLLADIECQSYSGMPFIHDLPAFEEQEFRYYE</sequence>
<gene>
    <name evidence="1" type="ORF">HORIV_16820</name>
</gene>
<proteinExistence type="predicted"/>